<evidence type="ECO:0000256" key="1">
    <source>
        <dbReference type="ARBA" id="ARBA00008225"/>
    </source>
</evidence>
<feature type="domain" description="CN hydrolase" evidence="5">
    <location>
        <begin position="1"/>
        <end position="193"/>
    </location>
</feature>
<evidence type="ECO:0000313" key="6">
    <source>
        <dbReference type="EMBL" id="KFQ28779.1"/>
    </source>
</evidence>
<dbReference type="PANTHER" id="PTHR10609">
    <property type="entry name" value="BIOTINIDASE-RELATED"/>
    <property type="match status" value="1"/>
</dbReference>
<dbReference type="InterPro" id="IPR040154">
    <property type="entry name" value="Biotinidase/VNN"/>
</dbReference>
<dbReference type="PROSITE" id="PS50263">
    <property type="entry name" value="CN_HYDROLASE"/>
    <property type="match status" value="1"/>
</dbReference>
<evidence type="ECO:0000256" key="4">
    <source>
        <dbReference type="ARBA" id="ARBA00023180"/>
    </source>
</evidence>
<accession>A0A091QPE0</accession>
<dbReference type="Gene3D" id="3.60.110.10">
    <property type="entry name" value="Carbon-nitrogen hydrolase"/>
    <property type="match status" value="1"/>
</dbReference>
<evidence type="ECO:0000256" key="2">
    <source>
        <dbReference type="ARBA" id="ARBA00022729"/>
    </source>
</evidence>
<dbReference type="CDD" id="cd07567">
    <property type="entry name" value="biotinidase_like"/>
    <property type="match status" value="1"/>
</dbReference>
<dbReference type="InterPro" id="IPR003010">
    <property type="entry name" value="C-N_Hydrolase"/>
</dbReference>
<feature type="non-terminal residue" evidence="6">
    <location>
        <position position="374"/>
    </location>
</feature>
<name>A0A091QPE0_9AVES</name>
<dbReference type="InterPro" id="IPR043957">
    <property type="entry name" value="Vanin_C"/>
</dbReference>
<keyword evidence="2" id="KW-0732">Signal</keyword>
<dbReference type="InterPro" id="IPR012101">
    <property type="entry name" value="Biotinidase-like_euk"/>
</dbReference>
<comment type="similarity">
    <text evidence="1">Belongs to the carbon-nitrogen hydrolase superfamily. BTD/VNN family.</text>
</comment>
<dbReference type="GO" id="GO:0017159">
    <property type="term" value="F:pantetheine hydrolase activity"/>
    <property type="evidence" value="ECO:0007669"/>
    <property type="project" value="TreeGrafter"/>
</dbReference>
<gene>
    <name evidence="6" type="ORF">N332_04860</name>
</gene>
<keyword evidence="4" id="KW-0325">Glycoprotein</keyword>
<feature type="non-terminal residue" evidence="6">
    <location>
        <position position="1"/>
    </location>
</feature>
<dbReference type="SUPFAM" id="SSF56317">
    <property type="entry name" value="Carbon-nitrogen hydrolase"/>
    <property type="match status" value="1"/>
</dbReference>
<evidence type="ECO:0000256" key="3">
    <source>
        <dbReference type="ARBA" id="ARBA00022801"/>
    </source>
</evidence>
<keyword evidence="7" id="KW-1185">Reference proteome</keyword>
<reference evidence="6 7" key="1">
    <citation type="submission" date="2014-04" db="EMBL/GenBank/DDBJ databases">
        <title>Genome evolution of avian class.</title>
        <authorList>
            <person name="Zhang G."/>
            <person name="Li C."/>
        </authorList>
    </citation>
    <scope>NUCLEOTIDE SEQUENCE [LARGE SCALE GENOMIC DNA]</scope>
    <source>
        <strain evidence="6">BGI_N332</strain>
    </source>
</reference>
<sequence length="374" mass="41907">RFAPAPVQKRLSCMARNNSIYVVANTGDKKPCNSSDPGCPSNGRYQYNTNVVFDSEGKLVARYHKYNLFRGETQFDYPKEPEAVTFETPFGKFGIFTCFDILFHDPAVVLVRDLQVDTVLFPTAWMNVLPFLTAIEFHSAWAMGMGVNLLSANVHNSVLSMTGSGLFTPEGPAAYHYDSRTDEGHLLLAKLRARPRLSPTYPPAVNWSSYATRIEKFPGGKYTFSRAVRQDVFTFSELRSKAGNYTVCQGDLCCHLVYQMSNKRKDEVYVLGAFDGLHGSSIKYHWQTCTLLKCKSTDLNTCGQAVETAQTKFERFSLSGTFGTNCVFPEVLYSGVQLAPGEFEVLRDGRLKSKHVTSKPLLTVTLFGRLYEKD</sequence>
<dbReference type="Pfam" id="PF00795">
    <property type="entry name" value="CN_hydrolase"/>
    <property type="match status" value="1"/>
</dbReference>
<dbReference type="PANTHER" id="PTHR10609:SF27">
    <property type="entry name" value="CN HYDROLASE DOMAIN-CONTAINING PROTEIN-RELATED"/>
    <property type="match status" value="1"/>
</dbReference>
<dbReference type="InterPro" id="IPR036526">
    <property type="entry name" value="C-N_Hydrolase_sf"/>
</dbReference>
<dbReference type="Pfam" id="PF19018">
    <property type="entry name" value="Vanin_C"/>
    <property type="match status" value="1"/>
</dbReference>
<protein>
    <submittedName>
        <fullName evidence="6">Pantetheinase</fullName>
    </submittedName>
</protein>
<dbReference type="GO" id="GO:0015939">
    <property type="term" value="P:pantothenate metabolic process"/>
    <property type="evidence" value="ECO:0007669"/>
    <property type="project" value="TreeGrafter"/>
</dbReference>
<dbReference type="Proteomes" id="UP000053369">
    <property type="component" value="Unassembled WGS sequence"/>
</dbReference>
<evidence type="ECO:0000313" key="7">
    <source>
        <dbReference type="Proteomes" id="UP000053369"/>
    </source>
</evidence>
<dbReference type="EMBL" id="KK801046">
    <property type="protein sequence ID" value="KFQ28779.1"/>
    <property type="molecule type" value="Genomic_DNA"/>
</dbReference>
<dbReference type="AlphaFoldDB" id="A0A091QPE0"/>
<proteinExistence type="inferred from homology"/>
<keyword evidence="3" id="KW-0378">Hydrolase</keyword>
<evidence type="ECO:0000259" key="5">
    <source>
        <dbReference type="PROSITE" id="PS50263"/>
    </source>
</evidence>
<organism evidence="6 7">
    <name type="scientific">Mesitornis unicolor</name>
    <name type="common">brown roatelo</name>
    <dbReference type="NCBI Taxonomy" id="54374"/>
    <lineage>
        <taxon>Eukaryota</taxon>
        <taxon>Metazoa</taxon>
        <taxon>Chordata</taxon>
        <taxon>Craniata</taxon>
        <taxon>Vertebrata</taxon>
        <taxon>Euteleostomi</taxon>
        <taxon>Archelosauria</taxon>
        <taxon>Archosauria</taxon>
        <taxon>Dinosauria</taxon>
        <taxon>Saurischia</taxon>
        <taxon>Theropoda</taxon>
        <taxon>Coelurosauria</taxon>
        <taxon>Aves</taxon>
        <taxon>Neognathae</taxon>
        <taxon>Neoaves</taxon>
        <taxon>Columbimorphae</taxon>
        <taxon>Mesitornithiformes</taxon>
        <taxon>Mesitornithidae</taxon>
        <taxon>Mesitornis</taxon>
    </lineage>
</organism>